<dbReference type="InterPro" id="IPR027417">
    <property type="entry name" value="P-loop_NTPase"/>
</dbReference>
<keyword evidence="8" id="KW-1185">Reference proteome</keyword>
<feature type="region of interest" description="Disordered" evidence="5">
    <location>
        <begin position="673"/>
        <end position="709"/>
    </location>
</feature>
<dbReference type="PANTHER" id="PTHR47117:SF6">
    <property type="entry name" value="KINESIN-LIKE PROTEIN KIF16B"/>
    <property type="match status" value="1"/>
</dbReference>
<accession>A0A2R2MN88</accession>
<dbReference type="PANTHER" id="PTHR47117">
    <property type="entry name" value="STAR-RELATED LIPID TRANSFER PROTEIN 9"/>
    <property type="match status" value="1"/>
</dbReference>
<dbReference type="GO" id="GO:0003777">
    <property type="term" value="F:microtubule motor activity"/>
    <property type="evidence" value="ECO:0007669"/>
    <property type="project" value="InterPro"/>
</dbReference>
<dbReference type="Proteomes" id="UP000085678">
    <property type="component" value="Unplaced"/>
</dbReference>
<feature type="region of interest" description="Disordered" evidence="5">
    <location>
        <begin position="892"/>
        <end position="915"/>
    </location>
</feature>
<feature type="coiled-coil region" evidence="4">
    <location>
        <begin position="478"/>
        <end position="594"/>
    </location>
</feature>
<feature type="domain" description="Kinesin motor" evidence="6">
    <location>
        <begin position="3"/>
        <end position="157"/>
    </location>
</feature>
<reference evidence="9" key="1">
    <citation type="submission" date="2025-08" db="UniProtKB">
        <authorList>
            <consortium name="RefSeq"/>
        </authorList>
    </citation>
    <scope>IDENTIFICATION</scope>
    <source>
        <tissue evidence="9">Gonads</tissue>
    </source>
</reference>
<evidence type="ECO:0000256" key="2">
    <source>
        <dbReference type="ARBA" id="ARBA00022840"/>
    </source>
</evidence>
<dbReference type="GeneID" id="106161335"/>
<dbReference type="InterPro" id="IPR001683">
    <property type="entry name" value="PX_dom"/>
</dbReference>
<dbReference type="STRING" id="7574.A0A2R2MN88"/>
<dbReference type="SUPFAM" id="SSF52540">
    <property type="entry name" value="P-loop containing nucleoside triphosphate hydrolases"/>
    <property type="match status" value="1"/>
</dbReference>
<keyword evidence="3" id="KW-0505">Motor protein</keyword>
<dbReference type="GO" id="GO:0007018">
    <property type="term" value="P:microtubule-based movement"/>
    <property type="evidence" value="ECO:0007669"/>
    <property type="project" value="InterPro"/>
</dbReference>
<dbReference type="GO" id="GO:0008017">
    <property type="term" value="F:microtubule binding"/>
    <property type="evidence" value="ECO:0007669"/>
    <property type="project" value="InterPro"/>
</dbReference>
<dbReference type="SMART" id="SM00312">
    <property type="entry name" value="PX"/>
    <property type="match status" value="1"/>
</dbReference>
<evidence type="ECO:0000256" key="4">
    <source>
        <dbReference type="SAM" id="Coils"/>
    </source>
</evidence>
<dbReference type="Gene3D" id="3.40.850.10">
    <property type="entry name" value="Kinesin motor domain"/>
    <property type="match status" value="1"/>
</dbReference>
<evidence type="ECO:0000256" key="5">
    <source>
        <dbReference type="SAM" id="MobiDB-lite"/>
    </source>
</evidence>
<evidence type="ECO:0000313" key="9">
    <source>
        <dbReference type="RefSeq" id="XP_023931698.1"/>
    </source>
</evidence>
<dbReference type="InterPro" id="IPR001752">
    <property type="entry name" value="Kinesin_motor_dom"/>
</dbReference>
<dbReference type="AlphaFoldDB" id="A0A2R2MN88"/>
<dbReference type="FunCoup" id="A0A2R2MN88">
    <property type="interactions" value="958"/>
</dbReference>
<feature type="region of interest" description="Disordered" evidence="5">
    <location>
        <begin position="294"/>
        <end position="314"/>
    </location>
</feature>
<keyword evidence="4" id="KW-0175">Coiled coil</keyword>
<name>A0A2R2MN88_LINAN</name>
<evidence type="ECO:0000256" key="1">
    <source>
        <dbReference type="ARBA" id="ARBA00022741"/>
    </source>
</evidence>
<organism evidence="8 9">
    <name type="scientific">Lingula anatina</name>
    <name type="common">Brachiopod</name>
    <name type="synonym">Lingula unguis</name>
    <dbReference type="NCBI Taxonomy" id="7574"/>
    <lineage>
        <taxon>Eukaryota</taxon>
        <taxon>Metazoa</taxon>
        <taxon>Spiralia</taxon>
        <taxon>Lophotrochozoa</taxon>
        <taxon>Brachiopoda</taxon>
        <taxon>Linguliformea</taxon>
        <taxon>Lingulata</taxon>
        <taxon>Lingulida</taxon>
        <taxon>Linguloidea</taxon>
        <taxon>Lingulidae</taxon>
        <taxon>Lingula</taxon>
    </lineage>
</organism>
<dbReference type="PROSITE" id="PS50067">
    <property type="entry name" value="KINESIN_MOTOR_2"/>
    <property type="match status" value="1"/>
</dbReference>
<dbReference type="SMART" id="SM00129">
    <property type="entry name" value="KISc"/>
    <property type="match status" value="1"/>
</dbReference>
<dbReference type="OrthoDB" id="3176171at2759"/>
<sequence length="1081" mass="127879">MASVRVAVRVRPMNKREIDLESEFIIKMEGKKTIISNPKIPELNDRGEGDHSRERAKAFSYDYSYWSVDKKDKHYVSQEQVMKDLGNDVISSAFEGYNACIFAYGQTGSGKSYTMMGNHDDVGLTPRICEEGRTSIGRADAEVQPDIALSGLEVEKEHCYIDNVDGIVTLSPIADAICTVNGVSIEEPTKLYQGAVILLGKTNMFRFNHPKEAARLRQERKLLSPDLKGGLGKQWSSRVSLLSASMTDLSRARSTDNLSMFSGLGNDLEQRHKNELVNLEAKRQEIEDLEEKFRQHEDARQAEQESKENELEKAKSELEGMKQHLKQWKEDEMKGEWQKLEEEREYLHRKMDEERKKLEEMERNYHKSVMEAEQELIEALETFEKEKQLQQETLEEEWKRIEDKDREQQEKVRYLEEEIARKRELVQREKAEVKCQETELNLMEEERHRLLSQEEGGSFNSETVETWSDEYAAIQHALSDLDTREETLENDYEEAKAELQYEHNKLESELKLERDDLRKSQRALDEMEAKYKAASEAANVDSEEERQEVEQQFITLQTMKKNHREKENCLEEKEKEYNQKKISEMQQLQEYKDQETKKITEDRTGLRDRGNNILQLVEQELTSKSKLLQEHKLKVLQEEHILSELEKKHEGLVKVSFEQTGCIDQEKQKLLNAQKEEERHAEAQVDEKRESVESRKSQGHEVLEGQRSRMLDLEVQEEELSKRKEKFEKYSRNIEGALFEKKYQVFELEAEVFNARERENQAHKEQVEMLQEDSNTWEQKVEKLREKEIRLKKEEADLEEKRKKFEEERQHELDRIDDEKFKLQEMEEQERLNSLVEQEVKRRLFEEKVKREKQRMTEKEKEKQARDKEIQRIKKQHDKEIEKLKMQYENRCPNAGSSRANPYGSPMSPDDTFNSRRFARSLSNSSSNKLSKSMPSLALNTEDIEEPVVVVIPSFTLRGYGTDTHHEFEVKIRVLEEETWSVFRRYRRFREMHEHLKKKYPEVAALQFPPKKWFGNRTEKVVKERQNQLQEYVQHVLRVCRKNPDCPLHPNKSKYLSKQTLFEFSPFFKKGVFESSKHGTG</sequence>
<dbReference type="CDD" id="cd06874">
    <property type="entry name" value="PX_KIF16B_SNX23"/>
    <property type="match status" value="1"/>
</dbReference>
<evidence type="ECO:0000256" key="3">
    <source>
        <dbReference type="PROSITE-ProRule" id="PRU00283"/>
    </source>
</evidence>
<dbReference type="PROSITE" id="PS50195">
    <property type="entry name" value="PX"/>
    <property type="match status" value="1"/>
</dbReference>
<keyword evidence="1 3" id="KW-0547">Nucleotide-binding</keyword>
<dbReference type="InterPro" id="IPR036961">
    <property type="entry name" value="Kinesin_motor_dom_sf"/>
</dbReference>
<proteinExistence type="inferred from homology"/>
<feature type="domain" description="PX" evidence="7">
    <location>
        <begin position="946"/>
        <end position="1072"/>
    </location>
</feature>
<dbReference type="GO" id="GO:0035091">
    <property type="term" value="F:phosphatidylinositol binding"/>
    <property type="evidence" value="ECO:0007669"/>
    <property type="project" value="InterPro"/>
</dbReference>
<dbReference type="SUPFAM" id="SSF64268">
    <property type="entry name" value="PX domain"/>
    <property type="match status" value="1"/>
</dbReference>
<dbReference type="GO" id="GO:0005524">
    <property type="term" value="F:ATP binding"/>
    <property type="evidence" value="ECO:0007669"/>
    <property type="project" value="UniProtKB-UniRule"/>
</dbReference>
<dbReference type="RefSeq" id="XP_023931698.1">
    <property type="nucleotide sequence ID" value="XM_024075930.1"/>
</dbReference>
<dbReference type="KEGG" id="lak:106161335"/>
<feature type="binding site" evidence="3">
    <location>
        <begin position="105"/>
        <end position="112"/>
    </location>
    <ligand>
        <name>ATP</name>
        <dbReference type="ChEBI" id="CHEBI:30616"/>
    </ligand>
</feature>
<dbReference type="InParanoid" id="A0A2R2MN88"/>
<protein>
    <submittedName>
        <fullName evidence="9">Kinesin-like protein KIF16B</fullName>
    </submittedName>
</protein>
<gene>
    <name evidence="9" type="primary">LOC106161335</name>
</gene>
<dbReference type="Pfam" id="PF00225">
    <property type="entry name" value="Kinesin"/>
    <property type="match status" value="1"/>
</dbReference>
<comment type="similarity">
    <text evidence="3">Belongs to the TRAFAC class myosin-kinesin ATPase superfamily. Kinesin family.</text>
</comment>
<dbReference type="InterPro" id="IPR036871">
    <property type="entry name" value="PX_dom_sf"/>
</dbReference>
<evidence type="ECO:0000259" key="6">
    <source>
        <dbReference type="PROSITE" id="PS50067"/>
    </source>
</evidence>
<evidence type="ECO:0000259" key="7">
    <source>
        <dbReference type="PROSITE" id="PS50195"/>
    </source>
</evidence>
<evidence type="ECO:0000313" key="8">
    <source>
        <dbReference type="Proteomes" id="UP000085678"/>
    </source>
</evidence>
<dbReference type="Gene3D" id="3.30.1520.10">
    <property type="entry name" value="Phox-like domain"/>
    <property type="match status" value="1"/>
</dbReference>
<dbReference type="Pfam" id="PF00787">
    <property type="entry name" value="PX"/>
    <property type="match status" value="1"/>
</dbReference>
<keyword evidence="2 3" id="KW-0067">ATP-binding</keyword>